<keyword evidence="4" id="KW-0804">Transcription</keyword>
<keyword evidence="3" id="KW-0238">DNA-binding</keyword>
<dbReference type="SUPFAM" id="SSF46785">
    <property type="entry name" value="Winged helix' DNA-binding domain"/>
    <property type="match status" value="1"/>
</dbReference>
<feature type="domain" description="HTH lysR-type" evidence="5">
    <location>
        <begin position="14"/>
        <end position="71"/>
    </location>
</feature>
<proteinExistence type="inferred from homology"/>
<organism evidence="6 7">
    <name type="scientific">Thalassotalea fonticola</name>
    <dbReference type="NCBI Taxonomy" id="3065649"/>
    <lineage>
        <taxon>Bacteria</taxon>
        <taxon>Pseudomonadati</taxon>
        <taxon>Pseudomonadota</taxon>
        <taxon>Gammaproteobacteria</taxon>
        <taxon>Alteromonadales</taxon>
        <taxon>Colwelliaceae</taxon>
        <taxon>Thalassotalea</taxon>
    </lineage>
</organism>
<keyword evidence="7" id="KW-1185">Reference proteome</keyword>
<evidence type="ECO:0000256" key="4">
    <source>
        <dbReference type="ARBA" id="ARBA00023163"/>
    </source>
</evidence>
<sequence>MNTKPTLRGQLSDIDLRLLRVFKAVAECGGYGAAELELNINRSTISIHMSDLEQRLGINLCHRGRGRTVFSLSEQGKEVYIAIVELFAQLDSFRSRINAIQSELTGKLRIALPDDWLQLTQEKLSPAIARFRQKAPQVELEVLAHAPNEIDLDIMNNRADIAINVAYSKRPGLEYKFLYAHCGSLYCGDKHPLFNHSKVTTEEVLQCDLITTSHAVNNTLHKIFSQFPNRAVANHMSGRMVLLLSGGYVGFIPDYFAKTWLDQGRIKKLDVPGFDYTLDNMVIYKKQAKENPLIKLLVAEIFR</sequence>
<dbReference type="PANTHER" id="PTHR30126:SF98">
    <property type="entry name" value="HTH-TYPE TRANSCRIPTIONAL ACTIVATOR BAUR"/>
    <property type="match status" value="1"/>
</dbReference>
<evidence type="ECO:0000256" key="1">
    <source>
        <dbReference type="ARBA" id="ARBA00009437"/>
    </source>
</evidence>
<dbReference type="InterPro" id="IPR000847">
    <property type="entry name" value="LysR_HTH_N"/>
</dbReference>
<dbReference type="InterPro" id="IPR036388">
    <property type="entry name" value="WH-like_DNA-bd_sf"/>
</dbReference>
<dbReference type="RefSeq" id="WP_348394989.1">
    <property type="nucleotide sequence ID" value="NZ_CP136600.1"/>
</dbReference>
<dbReference type="InterPro" id="IPR036390">
    <property type="entry name" value="WH_DNA-bd_sf"/>
</dbReference>
<protein>
    <submittedName>
        <fullName evidence="6">LysR family transcriptional regulator</fullName>
    </submittedName>
</protein>
<evidence type="ECO:0000313" key="6">
    <source>
        <dbReference type="EMBL" id="WOH36175.1"/>
    </source>
</evidence>
<dbReference type="InterPro" id="IPR005119">
    <property type="entry name" value="LysR_subst-bd"/>
</dbReference>
<evidence type="ECO:0000256" key="2">
    <source>
        <dbReference type="ARBA" id="ARBA00023015"/>
    </source>
</evidence>
<dbReference type="Gene3D" id="3.40.190.290">
    <property type="match status" value="1"/>
</dbReference>
<keyword evidence="2" id="KW-0805">Transcription regulation</keyword>
<gene>
    <name evidence="6" type="ORF">RI844_12425</name>
</gene>
<dbReference type="Pfam" id="PF00126">
    <property type="entry name" value="HTH_1"/>
    <property type="match status" value="1"/>
</dbReference>
<evidence type="ECO:0000259" key="5">
    <source>
        <dbReference type="PROSITE" id="PS50931"/>
    </source>
</evidence>
<dbReference type="Proteomes" id="UP001301442">
    <property type="component" value="Chromosome"/>
</dbReference>
<dbReference type="PANTHER" id="PTHR30126">
    <property type="entry name" value="HTH-TYPE TRANSCRIPTIONAL REGULATOR"/>
    <property type="match status" value="1"/>
</dbReference>
<dbReference type="SUPFAM" id="SSF53850">
    <property type="entry name" value="Periplasmic binding protein-like II"/>
    <property type="match status" value="1"/>
</dbReference>
<dbReference type="Pfam" id="PF03466">
    <property type="entry name" value="LysR_substrate"/>
    <property type="match status" value="1"/>
</dbReference>
<dbReference type="CDD" id="cd05466">
    <property type="entry name" value="PBP2_LTTR_substrate"/>
    <property type="match status" value="1"/>
</dbReference>
<comment type="similarity">
    <text evidence="1">Belongs to the LysR transcriptional regulatory family.</text>
</comment>
<name>A0ABZ0GK99_9GAMM</name>
<evidence type="ECO:0000256" key="3">
    <source>
        <dbReference type="ARBA" id="ARBA00023125"/>
    </source>
</evidence>
<dbReference type="PROSITE" id="PS50931">
    <property type="entry name" value="HTH_LYSR"/>
    <property type="match status" value="1"/>
</dbReference>
<evidence type="ECO:0000313" key="7">
    <source>
        <dbReference type="Proteomes" id="UP001301442"/>
    </source>
</evidence>
<dbReference type="Gene3D" id="1.10.10.10">
    <property type="entry name" value="Winged helix-like DNA-binding domain superfamily/Winged helix DNA-binding domain"/>
    <property type="match status" value="1"/>
</dbReference>
<accession>A0ABZ0GK99</accession>
<dbReference type="EMBL" id="CP136600">
    <property type="protein sequence ID" value="WOH36175.1"/>
    <property type="molecule type" value="Genomic_DNA"/>
</dbReference>
<reference evidence="6 7" key="1">
    <citation type="submission" date="2023-09" db="EMBL/GenBank/DDBJ databases">
        <authorList>
            <person name="Qi X."/>
        </authorList>
    </citation>
    <scope>NUCLEOTIDE SEQUENCE [LARGE SCALE GENOMIC DNA]</scope>
    <source>
        <strain evidence="6 7">S1-1</strain>
    </source>
</reference>